<accession>L1IM44</accession>
<organism evidence="2">
    <name type="scientific">Guillardia theta (strain CCMP2712)</name>
    <name type="common">Cryptophyte</name>
    <dbReference type="NCBI Taxonomy" id="905079"/>
    <lineage>
        <taxon>Eukaryota</taxon>
        <taxon>Cryptophyceae</taxon>
        <taxon>Pyrenomonadales</taxon>
        <taxon>Geminigeraceae</taxon>
        <taxon>Guillardia</taxon>
    </lineage>
</organism>
<sequence length="337" mass="37545">MVRPSACFENKRIALAFAHMVTSPAPASGPARQAVCRTGRYSLYDALSACCPSSVINQDPYVGKYGLRAIEFCKVVESDGFLKVRHQRPRAKGEASSPSGLSVAGAEEVRYVYAGRRWRDPRDEEDMRALREAWEELAGSSTIFAGQCALERVVRVCEEYRGGWAEYQAGLSRPLPSVTRRRGEGGKRRRLDEAGRSSPSSTTSFEENCCAGHGCVEGRSWEQQHNHQSSIWGTCQDDSESDYKECLTALSNEQLLPYLVKNEDLDSDILDDDHDTVEIDKSFDETHRALEIGAGEETVINTLISSIEGVCEMGMRQSDIMCFVEDKRYFMPCFACA</sequence>
<dbReference type="EnsemblProtists" id="EKX36974">
    <property type="protein sequence ID" value="EKX36974"/>
    <property type="gene ID" value="GUITHDRAFT_116840"/>
</dbReference>
<dbReference type="RefSeq" id="XP_005823954.1">
    <property type="nucleotide sequence ID" value="XM_005823897.1"/>
</dbReference>
<dbReference type="GeneID" id="17293763"/>
<reference evidence="2 4" key="1">
    <citation type="journal article" date="2012" name="Nature">
        <title>Algal genomes reveal evolutionary mosaicism and the fate of nucleomorphs.</title>
        <authorList>
            <consortium name="DOE Joint Genome Institute"/>
            <person name="Curtis B.A."/>
            <person name="Tanifuji G."/>
            <person name="Burki F."/>
            <person name="Gruber A."/>
            <person name="Irimia M."/>
            <person name="Maruyama S."/>
            <person name="Arias M.C."/>
            <person name="Ball S.G."/>
            <person name="Gile G.H."/>
            <person name="Hirakawa Y."/>
            <person name="Hopkins J.F."/>
            <person name="Kuo A."/>
            <person name="Rensing S.A."/>
            <person name="Schmutz J."/>
            <person name="Symeonidi A."/>
            <person name="Elias M."/>
            <person name="Eveleigh R.J."/>
            <person name="Herman E.K."/>
            <person name="Klute M.J."/>
            <person name="Nakayama T."/>
            <person name="Obornik M."/>
            <person name="Reyes-Prieto A."/>
            <person name="Armbrust E.V."/>
            <person name="Aves S.J."/>
            <person name="Beiko R.G."/>
            <person name="Coutinho P."/>
            <person name="Dacks J.B."/>
            <person name="Durnford D.G."/>
            <person name="Fast N.M."/>
            <person name="Green B.R."/>
            <person name="Grisdale C.J."/>
            <person name="Hempel F."/>
            <person name="Henrissat B."/>
            <person name="Hoppner M.P."/>
            <person name="Ishida K."/>
            <person name="Kim E."/>
            <person name="Koreny L."/>
            <person name="Kroth P.G."/>
            <person name="Liu Y."/>
            <person name="Malik S.B."/>
            <person name="Maier U.G."/>
            <person name="McRose D."/>
            <person name="Mock T."/>
            <person name="Neilson J.A."/>
            <person name="Onodera N.T."/>
            <person name="Poole A.M."/>
            <person name="Pritham E.J."/>
            <person name="Richards T.A."/>
            <person name="Rocap G."/>
            <person name="Roy S.W."/>
            <person name="Sarai C."/>
            <person name="Schaack S."/>
            <person name="Shirato S."/>
            <person name="Slamovits C.H."/>
            <person name="Spencer D.F."/>
            <person name="Suzuki S."/>
            <person name="Worden A.Z."/>
            <person name="Zauner S."/>
            <person name="Barry K."/>
            <person name="Bell C."/>
            <person name="Bharti A.K."/>
            <person name="Crow J.A."/>
            <person name="Grimwood J."/>
            <person name="Kramer R."/>
            <person name="Lindquist E."/>
            <person name="Lucas S."/>
            <person name="Salamov A."/>
            <person name="McFadden G.I."/>
            <person name="Lane C.E."/>
            <person name="Keeling P.J."/>
            <person name="Gray M.W."/>
            <person name="Grigoriev I.V."/>
            <person name="Archibald J.M."/>
        </authorList>
    </citation>
    <scope>NUCLEOTIDE SEQUENCE</scope>
    <source>
        <strain evidence="2 4">CCMP2712</strain>
    </source>
</reference>
<name>L1IM44_GUITC</name>
<feature type="compositionally biased region" description="Polar residues" evidence="1">
    <location>
        <begin position="197"/>
        <end position="206"/>
    </location>
</feature>
<feature type="compositionally biased region" description="Basic and acidic residues" evidence="1">
    <location>
        <begin position="181"/>
        <end position="195"/>
    </location>
</feature>
<evidence type="ECO:0000313" key="2">
    <source>
        <dbReference type="EMBL" id="EKX36974.1"/>
    </source>
</evidence>
<gene>
    <name evidence="2" type="ORF">GUITHDRAFT_116840</name>
</gene>
<dbReference type="KEGG" id="gtt:GUITHDRAFT_116840"/>
<evidence type="ECO:0000256" key="1">
    <source>
        <dbReference type="SAM" id="MobiDB-lite"/>
    </source>
</evidence>
<reference evidence="4" key="2">
    <citation type="submission" date="2012-11" db="EMBL/GenBank/DDBJ databases">
        <authorList>
            <person name="Kuo A."/>
            <person name="Curtis B.A."/>
            <person name="Tanifuji G."/>
            <person name="Burki F."/>
            <person name="Gruber A."/>
            <person name="Irimia M."/>
            <person name="Maruyama S."/>
            <person name="Arias M.C."/>
            <person name="Ball S.G."/>
            <person name="Gile G.H."/>
            <person name="Hirakawa Y."/>
            <person name="Hopkins J.F."/>
            <person name="Rensing S.A."/>
            <person name="Schmutz J."/>
            <person name="Symeonidi A."/>
            <person name="Elias M."/>
            <person name="Eveleigh R.J."/>
            <person name="Herman E.K."/>
            <person name="Klute M.J."/>
            <person name="Nakayama T."/>
            <person name="Obornik M."/>
            <person name="Reyes-Prieto A."/>
            <person name="Armbrust E.V."/>
            <person name="Aves S.J."/>
            <person name="Beiko R.G."/>
            <person name="Coutinho P."/>
            <person name="Dacks J.B."/>
            <person name="Durnford D.G."/>
            <person name="Fast N.M."/>
            <person name="Green B.R."/>
            <person name="Grisdale C."/>
            <person name="Hempe F."/>
            <person name="Henrissat B."/>
            <person name="Hoppner M.P."/>
            <person name="Ishida K.-I."/>
            <person name="Kim E."/>
            <person name="Koreny L."/>
            <person name="Kroth P.G."/>
            <person name="Liu Y."/>
            <person name="Malik S.-B."/>
            <person name="Maier U.G."/>
            <person name="McRose D."/>
            <person name="Mock T."/>
            <person name="Neilson J.A."/>
            <person name="Onodera N.T."/>
            <person name="Poole A.M."/>
            <person name="Pritham E.J."/>
            <person name="Richards T.A."/>
            <person name="Rocap G."/>
            <person name="Roy S.W."/>
            <person name="Sarai C."/>
            <person name="Schaack S."/>
            <person name="Shirato S."/>
            <person name="Slamovits C.H."/>
            <person name="Spencer D.F."/>
            <person name="Suzuki S."/>
            <person name="Worden A.Z."/>
            <person name="Zauner S."/>
            <person name="Barry K."/>
            <person name="Bell C."/>
            <person name="Bharti A.K."/>
            <person name="Crow J.A."/>
            <person name="Grimwood J."/>
            <person name="Kramer R."/>
            <person name="Lindquist E."/>
            <person name="Lucas S."/>
            <person name="Salamov A."/>
            <person name="McFadden G.I."/>
            <person name="Lane C.E."/>
            <person name="Keeling P.J."/>
            <person name="Gray M.W."/>
            <person name="Grigoriev I.V."/>
            <person name="Archibald J.M."/>
        </authorList>
    </citation>
    <scope>NUCLEOTIDE SEQUENCE</scope>
    <source>
        <strain evidence="4">CCMP2712</strain>
    </source>
</reference>
<proteinExistence type="predicted"/>
<dbReference type="AlphaFoldDB" id="L1IM44"/>
<dbReference type="HOGENOM" id="CLU_824983_0_0_1"/>
<dbReference type="Proteomes" id="UP000011087">
    <property type="component" value="Unassembled WGS sequence"/>
</dbReference>
<protein>
    <submittedName>
        <fullName evidence="2 3">Uncharacterized protein</fullName>
    </submittedName>
</protein>
<feature type="region of interest" description="Disordered" evidence="1">
    <location>
        <begin position="175"/>
        <end position="207"/>
    </location>
</feature>
<reference evidence="3" key="3">
    <citation type="submission" date="2016-03" db="UniProtKB">
        <authorList>
            <consortium name="EnsemblProtists"/>
        </authorList>
    </citation>
    <scope>IDENTIFICATION</scope>
</reference>
<evidence type="ECO:0000313" key="3">
    <source>
        <dbReference type="EnsemblProtists" id="EKX36974"/>
    </source>
</evidence>
<evidence type="ECO:0000313" key="4">
    <source>
        <dbReference type="Proteomes" id="UP000011087"/>
    </source>
</evidence>
<keyword evidence="4" id="KW-1185">Reference proteome</keyword>
<dbReference type="EMBL" id="JH993065">
    <property type="protein sequence ID" value="EKX36974.1"/>
    <property type="molecule type" value="Genomic_DNA"/>
</dbReference>
<dbReference type="PaxDb" id="55529-EKX36974"/>